<dbReference type="Proteomes" id="UP000054538">
    <property type="component" value="Unassembled WGS sequence"/>
</dbReference>
<accession>A0A0D0DGN4</accession>
<dbReference type="HOGENOM" id="CLU_035918_3_1_1"/>
<dbReference type="EMBL" id="KN827144">
    <property type="protein sequence ID" value="KIK77095.1"/>
    <property type="molecule type" value="Genomic_DNA"/>
</dbReference>
<reference evidence="2" key="2">
    <citation type="submission" date="2015-01" db="EMBL/GenBank/DDBJ databases">
        <title>Evolutionary Origins and Diversification of the Mycorrhizal Mutualists.</title>
        <authorList>
            <consortium name="DOE Joint Genome Institute"/>
            <consortium name="Mycorrhizal Genomics Consortium"/>
            <person name="Kohler A."/>
            <person name="Kuo A."/>
            <person name="Nagy L.G."/>
            <person name="Floudas D."/>
            <person name="Copeland A."/>
            <person name="Barry K.W."/>
            <person name="Cichocki N."/>
            <person name="Veneault-Fourrey C."/>
            <person name="LaButti K."/>
            <person name="Lindquist E.A."/>
            <person name="Lipzen A."/>
            <person name="Lundell T."/>
            <person name="Morin E."/>
            <person name="Murat C."/>
            <person name="Riley R."/>
            <person name="Ohm R."/>
            <person name="Sun H."/>
            <person name="Tunlid A."/>
            <person name="Henrissat B."/>
            <person name="Grigoriev I.V."/>
            <person name="Hibbett D.S."/>
            <person name="Martin F."/>
        </authorList>
    </citation>
    <scope>NUCLEOTIDE SEQUENCE [LARGE SCALE GENOMIC DNA]</scope>
    <source>
        <strain evidence="2">Ve08.2h10</strain>
    </source>
</reference>
<dbReference type="InParanoid" id="A0A0D0DGN4"/>
<dbReference type="OrthoDB" id="3220614at2759"/>
<dbReference type="STRING" id="930991.A0A0D0DGN4"/>
<organism evidence="1 2">
    <name type="scientific">Paxillus rubicundulus Ve08.2h10</name>
    <dbReference type="NCBI Taxonomy" id="930991"/>
    <lineage>
        <taxon>Eukaryota</taxon>
        <taxon>Fungi</taxon>
        <taxon>Dikarya</taxon>
        <taxon>Basidiomycota</taxon>
        <taxon>Agaricomycotina</taxon>
        <taxon>Agaricomycetes</taxon>
        <taxon>Agaricomycetidae</taxon>
        <taxon>Boletales</taxon>
        <taxon>Paxilineae</taxon>
        <taxon>Paxillaceae</taxon>
        <taxon>Paxillus</taxon>
    </lineage>
</organism>
<name>A0A0D0DGN4_9AGAM</name>
<dbReference type="AlphaFoldDB" id="A0A0D0DGN4"/>
<sequence length="334" mass="37161">MNLLCIRTSQDPLVHHGHHFSQAVHAFCNVQILIMNGLQAMGDNTLDDENLTAVERKEHVVFHELLQSVPGLQNQLMSSSEEEVIIIADLIQKGVNGTRADDTKSMKGPIIDWITPKGQSLSPHIPCNVKLGHSPNHNHTGALLCLAGLNWNDSETCTKLANSEMQVAGDQWSIFLYANYTYDSKDPWNSLLCSGLLIVAFKHSFTSSSSVDQEPKAMHSGNAHIHSMHSTTKASLTYVATQARFALSSVQVFSCTDLITNSEHFYNSILELLDNPDERDKVDQLMAWWNHQVFPLYSEVERLPSKNSVLARIQQKCAEYNKRHGAGVVNNGSD</sequence>
<dbReference type="InterPro" id="IPR046521">
    <property type="entry name" value="DUF6698"/>
</dbReference>
<keyword evidence="2" id="KW-1185">Reference proteome</keyword>
<proteinExistence type="predicted"/>
<dbReference type="Pfam" id="PF20414">
    <property type="entry name" value="DUF6698"/>
    <property type="match status" value="1"/>
</dbReference>
<protein>
    <submittedName>
        <fullName evidence="1">Unplaced genomic scaffold scaffold_2322, whole genome shotgun sequence</fullName>
    </submittedName>
</protein>
<evidence type="ECO:0000313" key="2">
    <source>
        <dbReference type="Proteomes" id="UP000054538"/>
    </source>
</evidence>
<evidence type="ECO:0000313" key="1">
    <source>
        <dbReference type="EMBL" id="KIK77095.1"/>
    </source>
</evidence>
<gene>
    <name evidence="1" type="ORF">PAXRUDRAFT_167821</name>
</gene>
<reference evidence="1 2" key="1">
    <citation type="submission" date="2014-04" db="EMBL/GenBank/DDBJ databases">
        <authorList>
            <consortium name="DOE Joint Genome Institute"/>
            <person name="Kuo A."/>
            <person name="Kohler A."/>
            <person name="Jargeat P."/>
            <person name="Nagy L.G."/>
            <person name="Floudas D."/>
            <person name="Copeland A."/>
            <person name="Barry K.W."/>
            <person name="Cichocki N."/>
            <person name="Veneault-Fourrey C."/>
            <person name="LaButti K."/>
            <person name="Lindquist E.A."/>
            <person name="Lipzen A."/>
            <person name="Lundell T."/>
            <person name="Morin E."/>
            <person name="Murat C."/>
            <person name="Sun H."/>
            <person name="Tunlid A."/>
            <person name="Henrissat B."/>
            <person name="Grigoriev I.V."/>
            <person name="Hibbett D.S."/>
            <person name="Martin F."/>
            <person name="Nordberg H.P."/>
            <person name="Cantor M.N."/>
            <person name="Hua S.X."/>
        </authorList>
    </citation>
    <scope>NUCLEOTIDE SEQUENCE [LARGE SCALE GENOMIC DNA]</scope>
    <source>
        <strain evidence="1 2">Ve08.2h10</strain>
    </source>
</reference>